<dbReference type="AlphaFoldDB" id="M5S6I6"/>
<sequence>MAGIANAREPIQHPVSVALGPKAYRDGDVIQITNVISTSDRLEQGDTVTVTGRVRLDSADDAKLCFYLTQTKGDGLEETDATQEVNVKHGVSDFEVTTTIKHLGVLHLSLYRTTTGKPFGGVYFGTSDQMKSLSDASVRHYLQD</sequence>
<dbReference type="PATRIC" id="fig|1263868.3.peg.2354"/>
<proteinExistence type="predicted"/>
<reference evidence="1" key="2">
    <citation type="journal article" date="2013" name="Mar. Genomics">
        <title>Expression of sulfatases in Rhodopirellula baltica and the diversity of sulfatases in the genus Rhodopirellula.</title>
        <authorList>
            <person name="Wegner C.E."/>
            <person name="Richter-Heitmann T."/>
            <person name="Klindworth A."/>
            <person name="Klockow C."/>
            <person name="Richter M."/>
            <person name="Achstetter T."/>
            <person name="Glockner F.O."/>
            <person name="Harder J."/>
        </authorList>
    </citation>
    <scope>NUCLEOTIDE SEQUENCE [LARGE SCALE GENOMIC DNA]</scope>
    <source>
        <strain evidence="1">SH398</strain>
    </source>
</reference>
<dbReference type="EMBL" id="ANOF01000070">
    <property type="protein sequence ID" value="EMI27253.1"/>
    <property type="molecule type" value="Genomic_DNA"/>
</dbReference>
<gene>
    <name evidence="1" type="ORF">RESH_02168</name>
</gene>
<reference evidence="1" key="1">
    <citation type="submission" date="2012-12" db="EMBL/GenBank/DDBJ databases">
        <title>Permanent draft genomes of Rhodopirellula europaea strain SH398 and 6C.</title>
        <authorList>
            <person name="Richter M."/>
            <person name="Richter-Heitmann T."/>
            <person name="Frank C."/>
            <person name="Harder J."/>
            <person name="Glockner F.O."/>
        </authorList>
    </citation>
    <scope>NUCLEOTIDE SEQUENCE</scope>
    <source>
        <strain evidence="1">SH398</strain>
    </source>
</reference>
<evidence type="ECO:0000313" key="1">
    <source>
        <dbReference type="EMBL" id="EMI27253.1"/>
    </source>
</evidence>
<organism evidence="1">
    <name type="scientific">Rhodopirellula europaea SH398</name>
    <dbReference type="NCBI Taxonomy" id="1263868"/>
    <lineage>
        <taxon>Bacteria</taxon>
        <taxon>Pseudomonadati</taxon>
        <taxon>Planctomycetota</taxon>
        <taxon>Planctomycetia</taxon>
        <taxon>Pirellulales</taxon>
        <taxon>Pirellulaceae</taxon>
        <taxon>Rhodopirellula</taxon>
    </lineage>
</organism>
<name>M5S6I6_9BACT</name>
<dbReference type="STRING" id="1263868.RESH_02168"/>
<comment type="caution">
    <text evidence="1">The sequence shown here is derived from an EMBL/GenBank/DDBJ whole genome shotgun (WGS) entry which is preliminary data.</text>
</comment>
<accession>M5S6I6</accession>
<protein>
    <submittedName>
        <fullName evidence="1">Uncharacterized protein</fullName>
    </submittedName>
</protein>
<dbReference type="Proteomes" id="UP000011996">
    <property type="component" value="Unassembled WGS sequence"/>
</dbReference>